<gene>
    <name evidence="1" type="ORF">J2S23_000861</name>
</gene>
<name>A0ABT9YQN7_9STRE</name>
<sequence>MLTEDFTYYTLTVSPDLALHVLTDGVYQAISYDDATFWSQVEAMLGQEDRTYISYRGGHVEKPLFVLLESLLSKAWPTEKVQEVLLRFLEAEGSPTKRLLDLVGEEDPEVYEHYLAWLNQPNLLDIETFDGRIYHNAFDRLEIQLGLPPAETTETYLCHLELIFQTEAFQTVFEEKRYLLETFEGDFHLPVNATTTDAQLTESFYTKGHLKDARSVFIPRPFLPFTYFLTGNLERLYQTYQERQPKEAIRRRFGKDGAITRFGDFVLSSGAGAPMGFEIRDYNPQQSWTSQVRVKRVKTAIRIDLTHIQANIMAHTVKDRHFKTRLALVQKLWKDQPERRSGLNRLLYPIQGAMDTPFDHDLHTPRYAYSMRMTHNLLLAGLLDALTRAGIRPLSLNNEVLFVEDQDLKVEVLTAYLDKLGVYYEYRPIDNLLIKDTNNYTYWDPRSQEQVFRGGSFNHHEGADVTTNMDTPPIVDWVLQQMIRDRGDFVESQILDYLQAFMEKAAPDQLKEFFMVPLYPIKNRWGLLYAKEDSQIITRAKACFATNHQAGWWYSQLYQPKSGVSDREAKDLVKQYQLPIEGPVKLVKQVTVRLDAIDKLTKDTINKTYYATLIANEIRLWRDEETI</sequence>
<dbReference type="Proteomes" id="UP001223079">
    <property type="component" value="Unassembled WGS sequence"/>
</dbReference>
<evidence type="ECO:0000313" key="1">
    <source>
        <dbReference type="EMBL" id="MDQ0222310.1"/>
    </source>
</evidence>
<organism evidence="1 2">
    <name type="scientific">Streptococcus moroccensis</name>
    <dbReference type="NCBI Taxonomy" id="1451356"/>
    <lineage>
        <taxon>Bacteria</taxon>
        <taxon>Bacillati</taxon>
        <taxon>Bacillota</taxon>
        <taxon>Bacilli</taxon>
        <taxon>Lactobacillales</taxon>
        <taxon>Streptococcaceae</taxon>
        <taxon>Streptococcus</taxon>
    </lineage>
</organism>
<protein>
    <submittedName>
        <fullName evidence="1">Uncharacterized protein</fullName>
    </submittedName>
</protein>
<keyword evidence="2" id="KW-1185">Reference proteome</keyword>
<dbReference type="EMBL" id="JAUSTM010000006">
    <property type="protein sequence ID" value="MDQ0222310.1"/>
    <property type="molecule type" value="Genomic_DNA"/>
</dbReference>
<reference evidence="1 2" key="1">
    <citation type="submission" date="2023-07" db="EMBL/GenBank/DDBJ databases">
        <title>Genomic Encyclopedia of Type Strains, Phase IV (KMG-IV): sequencing the most valuable type-strain genomes for metagenomic binning, comparative biology and taxonomic classification.</title>
        <authorList>
            <person name="Goeker M."/>
        </authorList>
    </citation>
    <scope>NUCLEOTIDE SEQUENCE [LARGE SCALE GENOMIC DNA]</scope>
    <source>
        <strain evidence="1 2">DSM 105143</strain>
    </source>
</reference>
<accession>A0ABT9YQN7</accession>
<evidence type="ECO:0000313" key="2">
    <source>
        <dbReference type="Proteomes" id="UP001223079"/>
    </source>
</evidence>
<proteinExistence type="predicted"/>
<dbReference type="RefSeq" id="WP_307121517.1">
    <property type="nucleotide sequence ID" value="NZ_JAUSTM010000006.1"/>
</dbReference>
<comment type="caution">
    <text evidence="1">The sequence shown here is derived from an EMBL/GenBank/DDBJ whole genome shotgun (WGS) entry which is preliminary data.</text>
</comment>